<feature type="transmembrane region" description="Helical" evidence="6">
    <location>
        <begin position="185"/>
        <end position="205"/>
    </location>
</feature>
<keyword evidence="5 6" id="KW-0472">Membrane</keyword>
<reference evidence="7" key="1">
    <citation type="submission" date="2018-08" db="EMBL/GenBank/DDBJ databases">
        <authorList>
            <person name="Cornetti L."/>
        </authorList>
    </citation>
    <scope>NUCLEOTIDE SEQUENCE</scope>
    <source>
        <strain evidence="7">FI-BAL1-1</strain>
    </source>
</reference>
<organism evidence="7">
    <name type="scientific">Eubosmina coregoni</name>
    <dbReference type="NCBI Taxonomy" id="186181"/>
    <lineage>
        <taxon>Eukaryota</taxon>
        <taxon>Metazoa</taxon>
        <taxon>Ecdysozoa</taxon>
        <taxon>Arthropoda</taxon>
        <taxon>Crustacea</taxon>
        <taxon>Branchiopoda</taxon>
        <taxon>Diplostraca</taxon>
        <taxon>Cladocera</taxon>
        <taxon>Anomopoda</taxon>
        <taxon>Bosminidae</taxon>
        <taxon>Eubosmina</taxon>
    </lineage>
</organism>
<protein>
    <submittedName>
        <fullName evidence="7">EOG090X0CST</fullName>
    </submittedName>
</protein>
<dbReference type="Pfam" id="PF05216">
    <property type="entry name" value="UNC-50"/>
    <property type="match status" value="1"/>
</dbReference>
<evidence type="ECO:0000256" key="5">
    <source>
        <dbReference type="ARBA" id="ARBA00023136"/>
    </source>
</evidence>
<comment type="similarity">
    <text evidence="2">Belongs to the unc-50 family.</text>
</comment>
<dbReference type="AlphaFoldDB" id="A0A4Y7LN31"/>
<dbReference type="EMBL" id="LR000422">
    <property type="protein sequence ID" value="SVE70041.1"/>
    <property type="molecule type" value="mRNA"/>
</dbReference>
<dbReference type="PANTHER" id="PTHR12841:SF6">
    <property type="entry name" value="PROTEIN UNC-50 HOMOLOG"/>
    <property type="match status" value="1"/>
</dbReference>
<proteinExistence type="evidence at transcript level"/>
<evidence type="ECO:0000256" key="1">
    <source>
        <dbReference type="ARBA" id="ARBA00004141"/>
    </source>
</evidence>
<keyword evidence="4 6" id="KW-1133">Transmembrane helix</keyword>
<evidence type="ECO:0000313" key="7">
    <source>
        <dbReference type="EMBL" id="SVE70041.1"/>
    </source>
</evidence>
<feature type="transmembrane region" description="Helical" evidence="6">
    <location>
        <begin position="247"/>
        <end position="268"/>
    </location>
</feature>
<gene>
    <name evidence="7" type="primary">EOG090X0CST</name>
</gene>
<sequence>MKHHPCKYEKVSKATTPVTASSQYVHPASLRGPSPLPTPANLRTGCLSAAAKRYKFVRKLCHFQQMDFEFAFWQMCYLFISPQKVYRNFHYRKSSKAQFARDDPAFLVLLGIWLCFSSMIFAFFLDLSVLSFVKFLIYTVFIDCLLLGAGIATAMWLVVNRFLIKPNVRGEDVEWGFAFDVHLNAYFPALIILHVVQFFFYHVLISQDWYSATFVGNTLWLVAVGYYVYINFLGYSSLPILHKTRGLLYPFSLLFVIYIVSLCVNWNVTKTLINFYHARVHVI</sequence>
<comment type="subcellular location">
    <subcellularLocation>
        <location evidence="1">Membrane</location>
        <topology evidence="1">Multi-pass membrane protein</topology>
    </subcellularLocation>
</comment>
<accession>A0A4Y7LN31</accession>
<evidence type="ECO:0000256" key="6">
    <source>
        <dbReference type="SAM" id="Phobius"/>
    </source>
</evidence>
<evidence type="ECO:0000256" key="4">
    <source>
        <dbReference type="ARBA" id="ARBA00022989"/>
    </source>
</evidence>
<feature type="transmembrane region" description="Helical" evidence="6">
    <location>
        <begin position="136"/>
        <end position="159"/>
    </location>
</feature>
<feature type="transmembrane region" description="Helical" evidence="6">
    <location>
        <begin position="105"/>
        <end position="124"/>
    </location>
</feature>
<keyword evidence="3 6" id="KW-0812">Transmembrane</keyword>
<dbReference type="InterPro" id="IPR007881">
    <property type="entry name" value="UNC-50"/>
</dbReference>
<name>A0A4Y7LN31_9CRUS</name>
<evidence type="ECO:0000256" key="3">
    <source>
        <dbReference type="ARBA" id="ARBA00022692"/>
    </source>
</evidence>
<dbReference type="GO" id="GO:0000139">
    <property type="term" value="C:Golgi membrane"/>
    <property type="evidence" value="ECO:0007669"/>
    <property type="project" value="TreeGrafter"/>
</dbReference>
<feature type="transmembrane region" description="Helical" evidence="6">
    <location>
        <begin position="217"/>
        <end position="235"/>
    </location>
</feature>
<dbReference type="PANTHER" id="PTHR12841">
    <property type="entry name" value="PROTEIN UNC-50 HOMOLOG"/>
    <property type="match status" value="1"/>
</dbReference>
<evidence type="ECO:0000256" key="2">
    <source>
        <dbReference type="ARBA" id="ARBA00006293"/>
    </source>
</evidence>